<evidence type="ECO:0000256" key="1">
    <source>
        <dbReference type="SAM" id="SignalP"/>
    </source>
</evidence>
<sequence>MKTHSRKRRGWFAALVTAALVLAGSSPAWHSGDAQAAVTQHDSASIGWDGDYYGVLTHKDGSFDVHSGPNTTVRFGIYNNPARVQWFNAGGYYPALTTQFERDNSTVTITNFGDKVTIGGRDFVAIYSRVRIVNHDTVAHVLDPAPTGGTLALTRPSTTVQPGQTTDFDYVIAADRFGQGHAWPTAAELVAAGGYDAHYAHMTSYWDGKLAQIAQIRVPDPQLANAYRAGYITTNLVKDGNRLNVGENGYDAIFNHDLVGMLVQLLEAGDLNRAKDYLPTLIAQDDPNDITRMYPDGTWKYNWPWAVYLRKTGDAAFVRDNFATIRQTAHRIESDATGPGGIMKATIAVDAIGHWTVDNQSALLGLLTYRYIATTLGETAEAAWAERVYTTLLNAVNAKLNNTISSNRLTYLPCAIAVPNSSANVCGQTNNGNWASMFLFGRWSWDGQLWGATPAGPMIDLIDATYDNGFSRLSGLPKHTFGGYPGVSSAYNAGYGSAGLASSRYRSEGIHGYQYLVQNAQSAPFSWWEGIQTVGTSNWSPGTHSTAGTGSSPHMWGQANASKVLLDSLLAEKLDGTVIVGRGLPTQWLRDGATTGVGNYPIAGGRRMGASITASGTTVSLTLTGAAPAGGVRFELPAFVGNIARTSAGTADNAKGVVTLPAGTSSVTVTLAQPPSFTEKGGLDLQRYCTSIGAVNGVVLAGTTAHDWRCVTGTGAQVAVDVDDACQRQNPHEQAMFSRPAAMADPYSWKCLV</sequence>
<dbReference type="EMBL" id="CP016793">
    <property type="protein sequence ID" value="ANZ40477.1"/>
    <property type="molecule type" value="Genomic_DNA"/>
</dbReference>
<evidence type="ECO:0008006" key="4">
    <source>
        <dbReference type="Google" id="ProtNLM"/>
    </source>
</evidence>
<dbReference type="RefSeq" id="WP_065918816.1">
    <property type="nucleotide sequence ID" value="NZ_CP016793.1"/>
</dbReference>
<protein>
    <recommendedName>
        <fullName evidence="4">Carbohydrate-binding protein</fullName>
    </recommendedName>
</protein>
<keyword evidence="3" id="KW-1185">Reference proteome</keyword>
<feature type="chain" id="PRO_5039272950" description="Carbohydrate-binding protein" evidence="1">
    <location>
        <begin position="31"/>
        <end position="753"/>
    </location>
</feature>
<keyword evidence="1" id="KW-0732">Signal</keyword>
<feature type="signal peptide" evidence="1">
    <location>
        <begin position="1"/>
        <end position="30"/>
    </location>
</feature>
<dbReference type="SUPFAM" id="SSF48208">
    <property type="entry name" value="Six-hairpin glycosidases"/>
    <property type="match status" value="1"/>
</dbReference>
<dbReference type="STRING" id="1586287.BBK82_35155"/>
<dbReference type="GO" id="GO:0005975">
    <property type="term" value="P:carbohydrate metabolic process"/>
    <property type="evidence" value="ECO:0007669"/>
    <property type="project" value="InterPro"/>
</dbReference>
<dbReference type="InterPro" id="IPR008928">
    <property type="entry name" value="6-hairpin_glycosidase_sf"/>
</dbReference>
<accession>A0A1B2HRX2</accession>
<dbReference type="KEGG" id="led:BBK82_35155"/>
<dbReference type="AlphaFoldDB" id="A0A1B2HRX2"/>
<dbReference type="Proteomes" id="UP000093053">
    <property type="component" value="Chromosome"/>
</dbReference>
<evidence type="ECO:0000313" key="2">
    <source>
        <dbReference type="EMBL" id="ANZ40477.1"/>
    </source>
</evidence>
<organism evidence="2 3">
    <name type="scientific">Lentzea guizhouensis</name>
    <dbReference type="NCBI Taxonomy" id="1586287"/>
    <lineage>
        <taxon>Bacteria</taxon>
        <taxon>Bacillati</taxon>
        <taxon>Actinomycetota</taxon>
        <taxon>Actinomycetes</taxon>
        <taxon>Pseudonocardiales</taxon>
        <taxon>Pseudonocardiaceae</taxon>
        <taxon>Lentzea</taxon>
    </lineage>
</organism>
<name>A0A1B2HRX2_9PSEU</name>
<reference evidence="2 3" key="1">
    <citation type="submission" date="2016-07" db="EMBL/GenBank/DDBJ databases">
        <title>Complete genome sequence of the Lentzea guizhouensis DHS C013.</title>
        <authorList>
            <person name="Cao C."/>
        </authorList>
    </citation>
    <scope>NUCLEOTIDE SEQUENCE [LARGE SCALE GENOMIC DNA]</scope>
    <source>
        <strain evidence="2 3">DHS C013</strain>
    </source>
</reference>
<dbReference type="OrthoDB" id="504962at2"/>
<proteinExistence type="predicted"/>
<gene>
    <name evidence="2" type="ORF">BBK82_35155</name>
</gene>
<evidence type="ECO:0000313" key="3">
    <source>
        <dbReference type="Proteomes" id="UP000093053"/>
    </source>
</evidence>